<feature type="domain" description="Methyltransferase" evidence="1">
    <location>
        <begin position="41"/>
        <end position="139"/>
    </location>
</feature>
<accession>A0A382F8R9</accession>
<dbReference type="PANTHER" id="PTHR43591:SF110">
    <property type="entry name" value="RHODANESE DOMAIN-CONTAINING PROTEIN"/>
    <property type="match status" value="1"/>
</dbReference>
<dbReference type="Pfam" id="PF13649">
    <property type="entry name" value="Methyltransf_25"/>
    <property type="match status" value="1"/>
</dbReference>
<dbReference type="Gene3D" id="3.40.50.150">
    <property type="entry name" value="Vaccinia Virus protein VP39"/>
    <property type="match status" value="1"/>
</dbReference>
<dbReference type="InterPro" id="IPR029063">
    <property type="entry name" value="SAM-dependent_MTases_sf"/>
</dbReference>
<dbReference type="CDD" id="cd02440">
    <property type="entry name" value="AdoMet_MTases"/>
    <property type="match status" value="1"/>
</dbReference>
<dbReference type="InterPro" id="IPR041698">
    <property type="entry name" value="Methyltransf_25"/>
</dbReference>
<dbReference type="PANTHER" id="PTHR43591">
    <property type="entry name" value="METHYLTRANSFERASE"/>
    <property type="match status" value="1"/>
</dbReference>
<dbReference type="AlphaFoldDB" id="A0A382F8R9"/>
<sequence>MEGWHGWDAYAPFYDWENAQTLGRKDIAFWCQLARRASGPILELGCGTGRVSAPVARVAKSLVAIDRSEAMLDRAHIRLRRSRVRSRVKLLRGDIRLLPFRRRTKFDLVMAPYGILQSLVREADLTATLSAVARVTKKGSRFGVDLVPDLLRWDEYKRHVALRGQQRARDSHLTLIESVRQDRARHLTIFDQEYVERKGSDRTTHRFSLTFRTLSIRQIT</sequence>
<proteinExistence type="predicted"/>
<evidence type="ECO:0000259" key="1">
    <source>
        <dbReference type="Pfam" id="PF13649"/>
    </source>
</evidence>
<reference evidence="2" key="1">
    <citation type="submission" date="2018-05" db="EMBL/GenBank/DDBJ databases">
        <authorList>
            <person name="Lanie J.A."/>
            <person name="Ng W.-L."/>
            <person name="Kazmierczak K.M."/>
            <person name="Andrzejewski T.M."/>
            <person name="Davidsen T.M."/>
            <person name="Wayne K.J."/>
            <person name="Tettelin H."/>
            <person name="Glass J.I."/>
            <person name="Rusch D."/>
            <person name="Podicherti R."/>
            <person name="Tsui H.-C.T."/>
            <person name="Winkler M.E."/>
        </authorList>
    </citation>
    <scope>NUCLEOTIDE SEQUENCE</scope>
</reference>
<name>A0A382F8R9_9ZZZZ</name>
<dbReference type="EMBL" id="UINC01048210">
    <property type="protein sequence ID" value="SVB58477.1"/>
    <property type="molecule type" value="Genomic_DNA"/>
</dbReference>
<organism evidence="2">
    <name type="scientific">marine metagenome</name>
    <dbReference type="NCBI Taxonomy" id="408172"/>
    <lineage>
        <taxon>unclassified sequences</taxon>
        <taxon>metagenomes</taxon>
        <taxon>ecological metagenomes</taxon>
    </lineage>
</organism>
<evidence type="ECO:0000313" key="2">
    <source>
        <dbReference type="EMBL" id="SVB58477.1"/>
    </source>
</evidence>
<feature type="non-terminal residue" evidence="2">
    <location>
        <position position="220"/>
    </location>
</feature>
<protein>
    <recommendedName>
        <fullName evidence="1">Methyltransferase domain-containing protein</fullName>
    </recommendedName>
</protein>
<dbReference type="SUPFAM" id="SSF53335">
    <property type="entry name" value="S-adenosyl-L-methionine-dependent methyltransferases"/>
    <property type="match status" value="1"/>
</dbReference>
<gene>
    <name evidence="2" type="ORF">METZ01_LOCUS211331</name>
</gene>